<keyword evidence="4" id="KW-0732">Signal</keyword>
<name>A0AAE1SFN8_9SOLA</name>
<reference evidence="6" key="1">
    <citation type="submission" date="2023-12" db="EMBL/GenBank/DDBJ databases">
        <title>Genome assembly of Anisodus tanguticus.</title>
        <authorList>
            <person name="Wang Y.-J."/>
        </authorList>
    </citation>
    <scope>NUCLEOTIDE SEQUENCE</scope>
    <source>
        <strain evidence="6">KB-2021</strain>
        <tissue evidence="6">Leaf</tissue>
    </source>
</reference>
<evidence type="ECO:0000313" key="7">
    <source>
        <dbReference type="Proteomes" id="UP001291623"/>
    </source>
</evidence>
<keyword evidence="2" id="KW-0964">Secreted</keyword>
<comment type="subcellular location">
    <subcellularLocation>
        <location evidence="1">Secreted</location>
    </subcellularLocation>
</comment>
<dbReference type="EMBL" id="JAVYJV010000005">
    <property type="protein sequence ID" value="KAK4370093.1"/>
    <property type="molecule type" value="Genomic_DNA"/>
</dbReference>
<feature type="domain" description="Knottins-like" evidence="5">
    <location>
        <begin position="32"/>
        <end position="75"/>
    </location>
</feature>
<evidence type="ECO:0000256" key="4">
    <source>
        <dbReference type="SAM" id="SignalP"/>
    </source>
</evidence>
<evidence type="ECO:0000313" key="6">
    <source>
        <dbReference type="EMBL" id="KAK4370093.1"/>
    </source>
</evidence>
<dbReference type="Proteomes" id="UP001291623">
    <property type="component" value="Unassembled WGS sequence"/>
</dbReference>
<accession>A0AAE1SFN8</accession>
<keyword evidence="7" id="KW-1185">Reference proteome</keyword>
<feature type="chain" id="PRO_5042058348" description="Knottins-like domain-containing protein" evidence="4">
    <location>
        <begin position="25"/>
        <end position="76"/>
    </location>
</feature>
<dbReference type="Gene3D" id="3.30.30.10">
    <property type="entry name" value="Knottin, scorpion toxin-like"/>
    <property type="match status" value="1"/>
</dbReference>
<dbReference type="GO" id="GO:0005576">
    <property type="term" value="C:extracellular region"/>
    <property type="evidence" value="ECO:0007669"/>
    <property type="project" value="UniProtKB-SubCell"/>
</dbReference>
<dbReference type="Pfam" id="PF00304">
    <property type="entry name" value="Gamma-thionin"/>
    <property type="match status" value="1"/>
</dbReference>
<dbReference type="PANTHER" id="PTHR33147:SF46">
    <property type="entry name" value="DEFENSIN-LIKE PROTEIN 19"/>
    <property type="match status" value="1"/>
</dbReference>
<keyword evidence="3" id="KW-1015">Disulfide bond</keyword>
<dbReference type="InterPro" id="IPR036574">
    <property type="entry name" value="Scorpion_toxin-like_sf"/>
</dbReference>
<feature type="signal peptide" evidence="4">
    <location>
        <begin position="1"/>
        <end position="24"/>
    </location>
</feature>
<organism evidence="6 7">
    <name type="scientific">Anisodus tanguticus</name>
    <dbReference type="NCBI Taxonomy" id="243964"/>
    <lineage>
        <taxon>Eukaryota</taxon>
        <taxon>Viridiplantae</taxon>
        <taxon>Streptophyta</taxon>
        <taxon>Embryophyta</taxon>
        <taxon>Tracheophyta</taxon>
        <taxon>Spermatophyta</taxon>
        <taxon>Magnoliopsida</taxon>
        <taxon>eudicotyledons</taxon>
        <taxon>Gunneridae</taxon>
        <taxon>Pentapetalae</taxon>
        <taxon>asterids</taxon>
        <taxon>lamiids</taxon>
        <taxon>Solanales</taxon>
        <taxon>Solanaceae</taxon>
        <taxon>Solanoideae</taxon>
        <taxon>Hyoscyameae</taxon>
        <taxon>Anisodus</taxon>
    </lineage>
</organism>
<dbReference type="GO" id="GO:0006952">
    <property type="term" value="P:defense response"/>
    <property type="evidence" value="ECO:0007669"/>
    <property type="project" value="InterPro"/>
</dbReference>
<evidence type="ECO:0000259" key="5">
    <source>
        <dbReference type="SMART" id="SM00505"/>
    </source>
</evidence>
<protein>
    <recommendedName>
        <fullName evidence="5">Knottins-like domain-containing protein</fullName>
    </recommendedName>
</protein>
<evidence type="ECO:0000256" key="1">
    <source>
        <dbReference type="ARBA" id="ARBA00004613"/>
    </source>
</evidence>
<dbReference type="SMART" id="SM00505">
    <property type="entry name" value="Knot1"/>
    <property type="match status" value="1"/>
</dbReference>
<evidence type="ECO:0000256" key="3">
    <source>
        <dbReference type="ARBA" id="ARBA00023157"/>
    </source>
</evidence>
<comment type="caution">
    <text evidence="6">The sequence shown here is derived from an EMBL/GenBank/DDBJ whole genome shotgun (WGS) entry which is preliminary data.</text>
</comment>
<evidence type="ECO:0000256" key="2">
    <source>
        <dbReference type="ARBA" id="ARBA00022525"/>
    </source>
</evidence>
<gene>
    <name evidence="6" type="ORF">RND71_009568</name>
</gene>
<dbReference type="InterPro" id="IPR003614">
    <property type="entry name" value="Knottins"/>
</dbReference>
<sequence length="76" mass="8384">MVGSRVPLVLLCLLFLFASLGVEMRSVMGEESCERYSGTWRGWCFNSDHCNSQCRSQEEALGGACQALACVCYYCG</sequence>
<dbReference type="AlphaFoldDB" id="A0AAE1SFN8"/>
<dbReference type="SUPFAM" id="SSF57095">
    <property type="entry name" value="Scorpion toxin-like"/>
    <property type="match status" value="1"/>
</dbReference>
<dbReference type="PANTHER" id="PTHR33147">
    <property type="entry name" value="DEFENSIN-LIKE PROTEIN 1"/>
    <property type="match status" value="1"/>
</dbReference>
<proteinExistence type="predicted"/>